<proteinExistence type="predicted"/>
<evidence type="ECO:0000313" key="2">
    <source>
        <dbReference type="Proteomes" id="UP000028135"/>
    </source>
</evidence>
<evidence type="ECO:0000313" key="1">
    <source>
        <dbReference type="EMBL" id="KER37269.1"/>
    </source>
</evidence>
<reference evidence="1 2" key="1">
    <citation type="submission" date="2014-05" db="EMBL/GenBank/DDBJ databases">
        <title>Genome Announcement of Sphingobium lucknowense F2.</title>
        <authorList>
            <person name="Lal R."/>
            <person name="Negi V."/>
            <person name="Lata P."/>
            <person name="Sangwan N."/>
            <person name="Gupta S.K."/>
            <person name="Rao D.L.N."/>
            <person name="Das S."/>
        </authorList>
    </citation>
    <scope>NUCLEOTIDE SEQUENCE [LARGE SCALE GENOMIC DNA]</scope>
    <source>
        <strain evidence="1 2">F2</strain>
    </source>
</reference>
<sequence length="88" mass="10219">MGEEPRLKNFWRAIKRCADARRLVMAIADSWVRLAPVNIRWIALRMIQNHCDRMALRMGGQMLDDPFPGKASAYFICRHILFAEGGMR</sequence>
<protein>
    <submittedName>
        <fullName evidence="1">Uncharacterized protein</fullName>
    </submittedName>
</protein>
<organism evidence="1 2">
    <name type="scientific">Sphingobium indicum F2</name>
    <dbReference type="NCBI Taxonomy" id="1450518"/>
    <lineage>
        <taxon>Bacteria</taxon>
        <taxon>Pseudomonadati</taxon>
        <taxon>Pseudomonadota</taxon>
        <taxon>Alphaproteobacteria</taxon>
        <taxon>Sphingomonadales</taxon>
        <taxon>Sphingomonadaceae</taxon>
        <taxon>Sphingobium</taxon>
    </lineage>
</organism>
<gene>
    <name evidence="1" type="ORF">AL00_06245</name>
</gene>
<dbReference type="EMBL" id="JANF02000027">
    <property type="protein sequence ID" value="KER37269.1"/>
    <property type="molecule type" value="Genomic_DNA"/>
</dbReference>
<accession>A0A8E1C3H2</accession>
<name>A0A8E1C3H2_9SPHN</name>
<dbReference type="Proteomes" id="UP000028135">
    <property type="component" value="Unassembled WGS sequence"/>
</dbReference>
<dbReference type="AlphaFoldDB" id="A0A8E1C3H2"/>
<comment type="caution">
    <text evidence="1">The sequence shown here is derived from an EMBL/GenBank/DDBJ whole genome shotgun (WGS) entry which is preliminary data.</text>
</comment>